<dbReference type="Proteomes" id="UP000319852">
    <property type="component" value="Chromosome"/>
</dbReference>
<accession>A0A517N2X7</accession>
<evidence type="ECO:0000313" key="1">
    <source>
        <dbReference type="EMBL" id="QDT01489.1"/>
    </source>
</evidence>
<name>A0A517N2X7_9BACT</name>
<gene>
    <name evidence="1" type="ORF">HG15A2_48310</name>
</gene>
<dbReference type="AlphaFoldDB" id="A0A517N2X7"/>
<dbReference type="KEGG" id="amob:HG15A2_48310"/>
<protein>
    <submittedName>
        <fullName evidence="1">Uncharacterized protein</fullName>
    </submittedName>
</protein>
<proteinExistence type="predicted"/>
<organism evidence="1 2">
    <name type="scientific">Adhaeretor mobilis</name>
    <dbReference type="NCBI Taxonomy" id="1930276"/>
    <lineage>
        <taxon>Bacteria</taxon>
        <taxon>Pseudomonadati</taxon>
        <taxon>Planctomycetota</taxon>
        <taxon>Planctomycetia</taxon>
        <taxon>Pirellulales</taxon>
        <taxon>Lacipirellulaceae</taxon>
        <taxon>Adhaeretor</taxon>
    </lineage>
</organism>
<keyword evidence="2" id="KW-1185">Reference proteome</keyword>
<evidence type="ECO:0000313" key="2">
    <source>
        <dbReference type="Proteomes" id="UP000319852"/>
    </source>
</evidence>
<reference evidence="1 2" key="1">
    <citation type="submission" date="2019-02" db="EMBL/GenBank/DDBJ databases">
        <title>Deep-cultivation of Planctomycetes and their phenomic and genomic characterization uncovers novel biology.</title>
        <authorList>
            <person name="Wiegand S."/>
            <person name="Jogler M."/>
            <person name="Boedeker C."/>
            <person name="Pinto D."/>
            <person name="Vollmers J."/>
            <person name="Rivas-Marin E."/>
            <person name="Kohn T."/>
            <person name="Peeters S.H."/>
            <person name="Heuer A."/>
            <person name="Rast P."/>
            <person name="Oberbeckmann S."/>
            <person name="Bunk B."/>
            <person name="Jeske O."/>
            <person name="Meyerdierks A."/>
            <person name="Storesund J.E."/>
            <person name="Kallscheuer N."/>
            <person name="Luecker S."/>
            <person name="Lage O.M."/>
            <person name="Pohl T."/>
            <person name="Merkel B.J."/>
            <person name="Hornburger P."/>
            <person name="Mueller R.-W."/>
            <person name="Bruemmer F."/>
            <person name="Labrenz M."/>
            <person name="Spormann A.M."/>
            <person name="Op den Camp H."/>
            <person name="Overmann J."/>
            <person name="Amann R."/>
            <person name="Jetten M.S.M."/>
            <person name="Mascher T."/>
            <person name="Medema M.H."/>
            <person name="Devos D.P."/>
            <person name="Kaster A.-K."/>
            <person name="Ovreas L."/>
            <person name="Rohde M."/>
            <person name="Galperin M.Y."/>
            <person name="Jogler C."/>
        </authorList>
    </citation>
    <scope>NUCLEOTIDE SEQUENCE [LARGE SCALE GENOMIC DNA]</scope>
    <source>
        <strain evidence="1 2">HG15A2</strain>
    </source>
</reference>
<sequence length="40" mass="4293">MLVDGVRYPRRRLRPSPTKLAAPNNTTLEGSGTALLAIVS</sequence>
<dbReference type="EMBL" id="CP036263">
    <property type="protein sequence ID" value="QDT01489.1"/>
    <property type="molecule type" value="Genomic_DNA"/>
</dbReference>